<evidence type="ECO:0000256" key="5">
    <source>
        <dbReference type="ARBA" id="ARBA00022801"/>
    </source>
</evidence>
<accession>A0A1Z4GAZ7</accession>
<evidence type="ECO:0000256" key="7">
    <source>
        <dbReference type="ARBA" id="ARBA00023136"/>
    </source>
</evidence>
<evidence type="ECO:0000256" key="6">
    <source>
        <dbReference type="ARBA" id="ARBA00022989"/>
    </source>
</evidence>
<feature type="transmembrane region" description="Helical" evidence="8">
    <location>
        <begin position="89"/>
        <end position="107"/>
    </location>
</feature>
<feature type="transmembrane region" description="Helical" evidence="8">
    <location>
        <begin position="275"/>
        <end position="293"/>
    </location>
</feature>
<keyword evidence="2" id="KW-1003">Cell membrane</keyword>
<evidence type="ECO:0000256" key="1">
    <source>
        <dbReference type="ARBA" id="ARBA00004651"/>
    </source>
</evidence>
<organism evidence="9 10">
    <name type="scientific">Anabaenopsis circularis NIES-21</name>
    <dbReference type="NCBI Taxonomy" id="1085406"/>
    <lineage>
        <taxon>Bacteria</taxon>
        <taxon>Bacillati</taxon>
        <taxon>Cyanobacteriota</taxon>
        <taxon>Cyanophyceae</taxon>
        <taxon>Nostocales</taxon>
        <taxon>Nodulariaceae</taxon>
        <taxon>Anabaenopsis</taxon>
    </lineage>
</organism>
<keyword evidence="3" id="KW-0645">Protease</keyword>
<dbReference type="NCBIfam" id="TIGR04178">
    <property type="entry name" value="exo_archaeo"/>
    <property type="match status" value="1"/>
</dbReference>
<feature type="transmembrane region" description="Helical" evidence="8">
    <location>
        <begin position="239"/>
        <end position="263"/>
    </location>
</feature>
<dbReference type="EMBL" id="AP018174">
    <property type="protein sequence ID" value="BAY14703.1"/>
    <property type="molecule type" value="Genomic_DNA"/>
</dbReference>
<keyword evidence="4 8" id="KW-0812">Transmembrane</keyword>
<evidence type="ECO:0000313" key="10">
    <source>
        <dbReference type="Proteomes" id="UP000218287"/>
    </source>
</evidence>
<feature type="transmembrane region" description="Helical" evidence="8">
    <location>
        <begin position="140"/>
        <end position="159"/>
    </location>
</feature>
<dbReference type="Proteomes" id="UP000218287">
    <property type="component" value="Chromosome"/>
</dbReference>
<dbReference type="Pfam" id="PF09721">
    <property type="entry name" value="Exosortase_EpsH"/>
    <property type="match status" value="1"/>
</dbReference>
<dbReference type="AlphaFoldDB" id="A0A1Z4GAZ7"/>
<dbReference type="InterPro" id="IPR019127">
    <property type="entry name" value="Exosortase"/>
</dbReference>
<keyword evidence="6 8" id="KW-1133">Transmembrane helix</keyword>
<feature type="transmembrane region" description="Helical" evidence="8">
    <location>
        <begin position="113"/>
        <end position="133"/>
    </location>
</feature>
<evidence type="ECO:0008006" key="11">
    <source>
        <dbReference type="Google" id="ProtNLM"/>
    </source>
</evidence>
<feature type="transmembrane region" description="Helical" evidence="8">
    <location>
        <begin position="203"/>
        <end position="227"/>
    </location>
</feature>
<dbReference type="GO" id="GO:0005886">
    <property type="term" value="C:plasma membrane"/>
    <property type="evidence" value="ECO:0007669"/>
    <property type="project" value="UniProtKB-SubCell"/>
</dbReference>
<name>A0A1Z4GAZ7_9CYAN</name>
<dbReference type="InterPro" id="IPR026392">
    <property type="entry name" value="Exo/Archaeosortase_dom"/>
</dbReference>
<evidence type="ECO:0000256" key="4">
    <source>
        <dbReference type="ARBA" id="ARBA00022692"/>
    </source>
</evidence>
<evidence type="ECO:0000313" key="9">
    <source>
        <dbReference type="EMBL" id="BAY14703.1"/>
    </source>
</evidence>
<proteinExistence type="predicted"/>
<keyword evidence="10" id="KW-1185">Reference proteome</keyword>
<sequence>MNIYKKYAYTIKKILLIYLVKKHSLIVLCGLFVGLYYYLFFWLKTLINFLIGGSTFPLLTVTAAYLALQELWEQKPQIAKLNPVAIERRIGHSLILFGFGIFPFSLHKGWSQALIWLGILAGIALSSWGIQFFKSYQRPIFLMVTSIYPGIYFVASYIWQALTPERTMDHIQAWSVNLALHAIGYPSILDGTLVKLPTGGVDIGWGCNGFDLIVLMLMTSLLIGMAYRLKVFQTLTISFLGCVVAFSFNTARIALLAIVVAYWDGRSFEFWHHGWGGQIFSAAMFIVFYYLLIQMRLLDFAHKPKLR</sequence>
<comment type="subcellular location">
    <subcellularLocation>
        <location evidence="1">Cell membrane</location>
        <topology evidence="1">Multi-pass membrane protein</topology>
    </subcellularLocation>
</comment>
<evidence type="ECO:0000256" key="2">
    <source>
        <dbReference type="ARBA" id="ARBA00022475"/>
    </source>
</evidence>
<keyword evidence="7 8" id="KW-0472">Membrane</keyword>
<feature type="transmembrane region" description="Helical" evidence="8">
    <location>
        <begin position="20"/>
        <end position="40"/>
    </location>
</feature>
<keyword evidence="5" id="KW-0378">Hydrolase</keyword>
<dbReference type="NCBIfam" id="NF033464">
    <property type="entry name" value="cyanoexo_CrtC"/>
    <property type="match status" value="1"/>
</dbReference>
<dbReference type="GO" id="GO:0008233">
    <property type="term" value="F:peptidase activity"/>
    <property type="evidence" value="ECO:0007669"/>
    <property type="project" value="UniProtKB-KW"/>
</dbReference>
<gene>
    <name evidence="9" type="ORF">NIES21_04610</name>
</gene>
<feature type="transmembrane region" description="Helical" evidence="8">
    <location>
        <begin position="46"/>
        <end position="68"/>
    </location>
</feature>
<protein>
    <recommendedName>
        <fullName evidence="11">Eight transmembrane protein EpsH</fullName>
    </recommendedName>
</protein>
<dbReference type="GO" id="GO:0006508">
    <property type="term" value="P:proteolysis"/>
    <property type="evidence" value="ECO:0007669"/>
    <property type="project" value="UniProtKB-KW"/>
</dbReference>
<evidence type="ECO:0000256" key="3">
    <source>
        <dbReference type="ARBA" id="ARBA00022670"/>
    </source>
</evidence>
<evidence type="ECO:0000256" key="8">
    <source>
        <dbReference type="SAM" id="Phobius"/>
    </source>
</evidence>
<reference evidence="9 10" key="1">
    <citation type="submission" date="2017-06" db="EMBL/GenBank/DDBJ databases">
        <title>Genome sequencing of cyanobaciteial culture collection at National Institute for Environmental Studies (NIES).</title>
        <authorList>
            <person name="Hirose Y."/>
            <person name="Shimura Y."/>
            <person name="Fujisawa T."/>
            <person name="Nakamura Y."/>
            <person name="Kawachi M."/>
        </authorList>
    </citation>
    <scope>NUCLEOTIDE SEQUENCE [LARGE SCALE GENOMIC DNA]</scope>
    <source>
        <strain evidence="9 10">NIES-21</strain>
    </source>
</reference>